<reference evidence="1 2" key="1">
    <citation type="journal article" date="2019" name="Nat. Med.">
        <title>A library of human gut bacterial isolates paired with longitudinal multiomics data enables mechanistic microbiome research.</title>
        <authorList>
            <person name="Poyet M."/>
            <person name="Groussin M."/>
            <person name="Gibbons S.M."/>
            <person name="Avila-Pacheco J."/>
            <person name="Jiang X."/>
            <person name="Kearney S.M."/>
            <person name="Perrotta A.R."/>
            <person name="Berdy B."/>
            <person name="Zhao S."/>
            <person name="Lieberman T.D."/>
            <person name="Swanson P.K."/>
            <person name="Smith M."/>
            <person name="Roesemann S."/>
            <person name="Alexander J.E."/>
            <person name="Rich S.A."/>
            <person name="Livny J."/>
            <person name="Vlamakis H."/>
            <person name="Clish C."/>
            <person name="Bullock K."/>
            <person name="Deik A."/>
            <person name="Scott J."/>
            <person name="Pierce K.A."/>
            <person name="Xavier R.J."/>
            <person name="Alm E.J."/>
        </authorList>
    </citation>
    <scope>NUCLEOTIDE SEQUENCE [LARGE SCALE GENOMIC DNA]</scope>
    <source>
        <strain evidence="1 2">BIOML-A2</strain>
    </source>
</reference>
<dbReference type="AlphaFoldDB" id="A0A5B3GBF4"/>
<dbReference type="EMBL" id="VVXK01000005">
    <property type="protein sequence ID" value="KAA2370965.1"/>
    <property type="molecule type" value="Genomic_DNA"/>
</dbReference>
<accession>A0A5B3GBF4</accession>
<evidence type="ECO:0000313" key="2">
    <source>
        <dbReference type="Proteomes" id="UP000323567"/>
    </source>
</evidence>
<sequence>MSRIQNEPFLKNSNDEKRYHFRQMSFNRRTPAKTLLLILLIPIASSCEKEGGSQPDPPGTITQNMAEDYEYPVGISLAGVYSWHACTLSWTTPSTIWVDGYRNMYTDDVSINPSSVAICSLGKVNGLGAITSIPESGFTPMSYRVNTALEVGCGYVVKCTTYAELKGHNIAPQIYTTHIKLYAEQVGNNSAKVKYQVLQ</sequence>
<comment type="caution">
    <text evidence="1">The sequence shown here is derived from an EMBL/GenBank/DDBJ whole genome shotgun (WGS) entry which is preliminary data.</text>
</comment>
<name>A0A5B3GBF4_9BACT</name>
<evidence type="ECO:0000313" key="1">
    <source>
        <dbReference type="EMBL" id="KAA2370965.1"/>
    </source>
</evidence>
<protein>
    <submittedName>
        <fullName evidence="1">Uncharacterized protein</fullName>
    </submittedName>
</protein>
<dbReference type="Proteomes" id="UP000323567">
    <property type="component" value="Unassembled WGS sequence"/>
</dbReference>
<proteinExistence type="predicted"/>
<dbReference type="RefSeq" id="WP_149887144.1">
    <property type="nucleotide sequence ID" value="NZ_DBFBVY010000103.1"/>
</dbReference>
<organism evidence="1 2">
    <name type="scientific">Alistipes shahii</name>
    <dbReference type="NCBI Taxonomy" id="328814"/>
    <lineage>
        <taxon>Bacteria</taxon>
        <taxon>Pseudomonadati</taxon>
        <taxon>Bacteroidota</taxon>
        <taxon>Bacteroidia</taxon>
        <taxon>Bacteroidales</taxon>
        <taxon>Rikenellaceae</taxon>
        <taxon>Alistipes</taxon>
    </lineage>
</organism>
<gene>
    <name evidence="1" type="ORF">F2Y13_05285</name>
</gene>